<dbReference type="InterPro" id="IPR036388">
    <property type="entry name" value="WH-like_DNA-bd_sf"/>
</dbReference>
<gene>
    <name evidence="2" type="ORF">PG2072B_0962</name>
</gene>
<dbReference type="Proteomes" id="UP000293268">
    <property type="component" value="Unassembled WGS sequence"/>
</dbReference>
<evidence type="ECO:0000313" key="3">
    <source>
        <dbReference type="Proteomes" id="UP000293268"/>
    </source>
</evidence>
<dbReference type="Pfam" id="PF13730">
    <property type="entry name" value="HTH_36"/>
    <property type="match status" value="1"/>
</dbReference>
<feature type="region of interest" description="Disordered" evidence="1">
    <location>
        <begin position="93"/>
        <end position="184"/>
    </location>
</feature>
<comment type="caution">
    <text evidence="2">The sequence shown here is derived from an EMBL/GenBank/DDBJ whole genome shotgun (WGS) entry which is preliminary data.</text>
</comment>
<protein>
    <submittedName>
        <fullName evidence="2">Cryptic prophage protein</fullName>
    </submittedName>
</protein>
<dbReference type="AlphaFoldDB" id="A0A4V1Y6V9"/>
<evidence type="ECO:0000256" key="1">
    <source>
        <dbReference type="SAM" id="MobiDB-lite"/>
    </source>
</evidence>
<dbReference type="RefSeq" id="WP_129913089.1">
    <property type="nucleotide sequence ID" value="NZ_SBKU01000007.1"/>
</dbReference>
<feature type="compositionally biased region" description="Basic and acidic residues" evidence="1">
    <location>
        <begin position="164"/>
        <end position="184"/>
    </location>
</feature>
<reference evidence="2 3" key="1">
    <citation type="submission" date="2019-01" db="EMBL/GenBank/DDBJ databases">
        <title>Unveiling genomic diversity among members of the Bifidobacterium pseudolongum species, a widely distributed gut commensal of the animal kingdom.</title>
        <authorList>
            <person name="Lugli G.A."/>
            <person name="Duranti S."/>
            <person name="Albert K."/>
            <person name="Mancabelli L."/>
            <person name="Napoli S."/>
            <person name="Viappiani A."/>
            <person name="Anzalone R."/>
            <person name="Longhi G."/>
            <person name="Milani C."/>
            <person name="Turroni F."/>
            <person name="Alessandri G."/>
            <person name="Sela D.A."/>
            <person name="Van Sinderen D."/>
            <person name="Ventura M."/>
        </authorList>
    </citation>
    <scope>NUCLEOTIDE SEQUENCE [LARGE SCALE GENOMIC DNA]</scope>
    <source>
        <strain evidence="2 3">2072B</strain>
    </source>
</reference>
<dbReference type="SUPFAM" id="SSF46785">
    <property type="entry name" value="Winged helix' DNA-binding domain"/>
    <property type="match status" value="1"/>
</dbReference>
<sequence length="329" mass="36032">MSLQATTWALYDAPRDLDANEFRTLMVMADMADQNGRNIYPSAATLAELCGVTTRTIRTKLASLEAKGLIIRDDQTILAHIPANRRPIAWKLNMSGEPTTPTTVTHTSDDTRGENIAPQNPAADPADLGVKTSDETTSGVKTGVKPDRKSGVKHAFTQTHSKGRTVEPREAARARETTTTHHTDPADEARLAVWQPNTEAQTLAMEAKADLTVEAEKFRCKQLADGHIAKNLDAAFTLWLRRGIEGGYLARRTNRPCDIRPNPAANPHTHTLGCQHVLTLLEPHETRFSHEGSRGSSPWLIARSHLAELLNLGMDPVDALADVLQEAQP</sequence>
<dbReference type="EMBL" id="SBKU01000007">
    <property type="protein sequence ID" value="RYQ68359.1"/>
    <property type="molecule type" value="Genomic_DNA"/>
</dbReference>
<name>A0A4V1Y6V9_9BIFI</name>
<proteinExistence type="predicted"/>
<organism evidence="2 3">
    <name type="scientific">Bifidobacterium pseudolongum subsp. globosum</name>
    <dbReference type="NCBI Taxonomy" id="1690"/>
    <lineage>
        <taxon>Bacteria</taxon>
        <taxon>Bacillati</taxon>
        <taxon>Actinomycetota</taxon>
        <taxon>Actinomycetes</taxon>
        <taxon>Bifidobacteriales</taxon>
        <taxon>Bifidobacteriaceae</taxon>
        <taxon>Bifidobacterium</taxon>
    </lineage>
</organism>
<accession>A0A4V1Y6V9</accession>
<dbReference type="InterPro" id="IPR036390">
    <property type="entry name" value="WH_DNA-bd_sf"/>
</dbReference>
<dbReference type="Gene3D" id="1.10.10.10">
    <property type="entry name" value="Winged helix-like DNA-binding domain superfamily/Winged helix DNA-binding domain"/>
    <property type="match status" value="1"/>
</dbReference>
<evidence type="ECO:0000313" key="2">
    <source>
        <dbReference type="EMBL" id="RYQ68359.1"/>
    </source>
</evidence>